<sequence>MITGKRFLKVFLIFLFLFFSFGCSGNGDGEKLDYQKALKDDAVQGLSGAIAEDYTQLTIIRGSLYKYSINPSKPQYLGITIGALQAMVFPTEYEYDRLTKLESISPAMKKDIIAQPMLNIVMKKRDVFSHLYSDLLEPLNKQIDEGKPVTPQQIKTLNETVRVLDRMVTEYATLIKPGLDFNGREAEDAFLRLQGYHKELQKIKLPPYNPETP</sequence>
<dbReference type="PROSITE" id="PS51257">
    <property type="entry name" value="PROKAR_LIPOPROTEIN"/>
    <property type="match status" value="1"/>
</dbReference>
<evidence type="ECO:0000313" key="1">
    <source>
        <dbReference type="EMBL" id="KNZ70241.1"/>
    </source>
</evidence>
<dbReference type="EMBL" id="LGTE01000005">
    <property type="protein sequence ID" value="KNZ70241.1"/>
    <property type="molecule type" value="Genomic_DNA"/>
</dbReference>
<organism evidence="1 2">
    <name type="scientific">Thermincola ferriacetica</name>
    <dbReference type="NCBI Taxonomy" id="281456"/>
    <lineage>
        <taxon>Bacteria</taxon>
        <taxon>Bacillati</taxon>
        <taxon>Bacillota</taxon>
        <taxon>Clostridia</taxon>
        <taxon>Eubacteriales</taxon>
        <taxon>Thermincolaceae</taxon>
        <taxon>Thermincola</taxon>
    </lineage>
</organism>
<dbReference type="AlphaFoldDB" id="A0A0L6W448"/>
<name>A0A0L6W448_9FIRM</name>
<evidence type="ECO:0008006" key="3">
    <source>
        <dbReference type="Google" id="ProtNLM"/>
    </source>
</evidence>
<reference evidence="2" key="1">
    <citation type="submission" date="2015-07" db="EMBL/GenBank/DDBJ databases">
        <title>Complete Genome of Thermincola ferriacetica strain Z-0001T.</title>
        <authorList>
            <person name="Lusk B."/>
            <person name="Badalamenti J.P."/>
            <person name="Parameswaran P."/>
            <person name="Bond D.R."/>
            <person name="Torres C.I."/>
        </authorList>
    </citation>
    <scope>NUCLEOTIDE SEQUENCE [LARGE SCALE GENOMIC DNA]</scope>
    <source>
        <strain evidence="2">Z-0001</strain>
    </source>
</reference>
<proteinExistence type="predicted"/>
<gene>
    <name evidence="1" type="ORF">Tfer_1119</name>
</gene>
<dbReference type="Proteomes" id="UP000037175">
    <property type="component" value="Unassembled WGS sequence"/>
</dbReference>
<dbReference type="RefSeq" id="WP_013120792.1">
    <property type="nucleotide sequence ID" value="NZ_LGTE01000005.1"/>
</dbReference>
<keyword evidence="2" id="KW-1185">Reference proteome</keyword>
<comment type="caution">
    <text evidence="1">The sequence shown here is derived from an EMBL/GenBank/DDBJ whole genome shotgun (WGS) entry which is preliminary data.</text>
</comment>
<protein>
    <recommendedName>
        <fullName evidence="3">Lipoprotein</fullName>
    </recommendedName>
</protein>
<evidence type="ECO:0000313" key="2">
    <source>
        <dbReference type="Proteomes" id="UP000037175"/>
    </source>
</evidence>
<accession>A0A0L6W448</accession>